<organism evidence="1 2">
    <name type="scientific">Candidatus Glassbacteria bacterium GWA2_58_10</name>
    <dbReference type="NCBI Taxonomy" id="1817865"/>
    <lineage>
        <taxon>Bacteria</taxon>
        <taxon>Candidatus Glassiibacteriota</taxon>
    </lineage>
</organism>
<sequence>MTEAATIVRDIGKMILQNDSLILLKRLSLRPAGNMRSLDYNRFLSWAEYGQVRRGCLPRSCEDKWLIFQPRGELHFCRSGNGLLVYAIIFAHLGPGFEAVSARVNADPALLDPLPEEYECRVIDYLIDRLLLGREVLFPLPDGLDRQSGQVLERIWMGDCGRRG</sequence>
<evidence type="ECO:0000313" key="2">
    <source>
        <dbReference type="Proteomes" id="UP000176992"/>
    </source>
</evidence>
<protein>
    <submittedName>
        <fullName evidence="1">Uncharacterized protein</fullName>
    </submittedName>
</protein>
<dbReference type="EMBL" id="MFIV01000056">
    <property type="protein sequence ID" value="OGF98915.1"/>
    <property type="molecule type" value="Genomic_DNA"/>
</dbReference>
<accession>A0A1F5YFG6</accession>
<reference evidence="1 2" key="1">
    <citation type="journal article" date="2016" name="Nat. Commun.">
        <title>Thousands of microbial genomes shed light on interconnected biogeochemical processes in an aquifer system.</title>
        <authorList>
            <person name="Anantharaman K."/>
            <person name="Brown C.T."/>
            <person name="Hug L.A."/>
            <person name="Sharon I."/>
            <person name="Castelle C.J."/>
            <person name="Probst A.J."/>
            <person name="Thomas B.C."/>
            <person name="Singh A."/>
            <person name="Wilkins M.J."/>
            <person name="Karaoz U."/>
            <person name="Brodie E.L."/>
            <person name="Williams K.H."/>
            <person name="Hubbard S.S."/>
            <person name="Banfield J.F."/>
        </authorList>
    </citation>
    <scope>NUCLEOTIDE SEQUENCE [LARGE SCALE GENOMIC DNA]</scope>
</reference>
<name>A0A1F5YFG6_9BACT</name>
<evidence type="ECO:0000313" key="1">
    <source>
        <dbReference type="EMBL" id="OGF98915.1"/>
    </source>
</evidence>
<dbReference type="AlphaFoldDB" id="A0A1F5YFG6"/>
<gene>
    <name evidence="1" type="ORF">A2Z86_02545</name>
</gene>
<comment type="caution">
    <text evidence="1">The sequence shown here is derived from an EMBL/GenBank/DDBJ whole genome shotgun (WGS) entry which is preliminary data.</text>
</comment>
<dbReference type="Proteomes" id="UP000176992">
    <property type="component" value="Unassembled WGS sequence"/>
</dbReference>
<proteinExistence type="predicted"/>